<dbReference type="VEuPathDB" id="FungiDB:BDBG_00206"/>
<name>A0A179U667_BLAGS</name>
<organism evidence="1 2">
    <name type="scientific">Blastomyces gilchristii (strain SLH14081)</name>
    <name type="common">Blastomyces dermatitidis</name>
    <dbReference type="NCBI Taxonomy" id="559298"/>
    <lineage>
        <taxon>Eukaryota</taxon>
        <taxon>Fungi</taxon>
        <taxon>Dikarya</taxon>
        <taxon>Ascomycota</taxon>
        <taxon>Pezizomycotina</taxon>
        <taxon>Eurotiomycetes</taxon>
        <taxon>Eurotiomycetidae</taxon>
        <taxon>Onygenales</taxon>
        <taxon>Ajellomycetaceae</taxon>
        <taxon>Blastomyces</taxon>
    </lineage>
</organism>
<gene>
    <name evidence="1" type="ORF">BDBG_00206</name>
</gene>
<protein>
    <submittedName>
        <fullName evidence="1">Uncharacterized protein</fullName>
    </submittedName>
</protein>
<dbReference type="KEGG" id="bgh:BDBG_00206"/>
<evidence type="ECO:0000313" key="2">
    <source>
        <dbReference type="Proteomes" id="UP000002038"/>
    </source>
</evidence>
<dbReference type="Proteomes" id="UP000002038">
    <property type="component" value="Unassembled WGS sequence"/>
</dbReference>
<dbReference type="AlphaFoldDB" id="A0A179U667"/>
<evidence type="ECO:0000313" key="1">
    <source>
        <dbReference type="EMBL" id="OAT03495.1"/>
    </source>
</evidence>
<keyword evidence="2" id="KW-1185">Reference proteome</keyword>
<reference evidence="2" key="1">
    <citation type="journal article" date="2015" name="PLoS Genet.">
        <title>The dynamic genome and transcriptome of the human fungal pathogen Blastomyces and close relative Emmonsia.</title>
        <authorList>
            <person name="Munoz J.F."/>
            <person name="Gauthier G.M."/>
            <person name="Desjardins C.A."/>
            <person name="Gallo J.E."/>
            <person name="Holder J."/>
            <person name="Sullivan T.D."/>
            <person name="Marty A.J."/>
            <person name="Carmen J.C."/>
            <person name="Chen Z."/>
            <person name="Ding L."/>
            <person name="Gujja S."/>
            <person name="Magrini V."/>
            <person name="Misas E."/>
            <person name="Mitreva M."/>
            <person name="Priest M."/>
            <person name="Saif S."/>
            <person name="Whiston E.A."/>
            <person name="Young S."/>
            <person name="Zeng Q."/>
            <person name="Goldman W.E."/>
            <person name="Mardis E.R."/>
            <person name="Taylor J.W."/>
            <person name="McEwen J.G."/>
            <person name="Clay O.K."/>
            <person name="Klein B.S."/>
            <person name="Cuomo C.A."/>
        </authorList>
    </citation>
    <scope>NUCLEOTIDE SEQUENCE [LARGE SCALE GENOMIC DNA]</scope>
    <source>
        <strain evidence="2">SLH14081</strain>
    </source>
</reference>
<dbReference type="EMBL" id="GG657448">
    <property type="protein sequence ID" value="OAT03495.1"/>
    <property type="molecule type" value="Genomic_DNA"/>
</dbReference>
<accession>A0A179U667</accession>
<dbReference type="RefSeq" id="XP_031575672.1">
    <property type="nucleotide sequence ID" value="XM_031719785.1"/>
</dbReference>
<dbReference type="GeneID" id="42527960"/>
<sequence length="57" mass="6078">MSCLVFGIAASCSNGAGHYPKTGLSGYIPAFEARADHQLKAFETCRPHTRIPMNGVP</sequence>
<proteinExistence type="predicted"/>